<reference evidence="5 6" key="1">
    <citation type="submission" date="2024-01" db="EMBL/GenBank/DDBJ databases">
        <title>Genome insights into Plantactinospora sonchi sp. nov.</title>
        <authorList>
            <person name="Wang L."/>
        </authorList>
    </citation>
    <scope>NUCLEOTIDE SEQUENCE [LARGE SCALE GENOMIC DNA]</scope>
    <source>
        <strain evidence="5 6">NEAU-QY2</strain>
    </source>
</reference>
<dbReference type="RefSeq" id="WP_331216076.1">
    <property type="nucleotide sequence ID" value="NZ_JAZGQK010000017.1"/>
</dbReference>
<proteinExistence type="predicted"/>
<evidence type="ECO:0000259" key="4">
    <source>
        <dbReference type="PROSITE" id="PS51737"/>
    </source>
</evidence>
<keyword evidence="1" id="KW-0238">DNA-binding</keyword>
<organism evidence="5 6">
    <name type="scientific">Plantactinospora sonchi</name>
    <dbReference type="NCBI Taxonomy" id="1544735"/>
    <lineage>
        <taxon>Bacteria</taxon>
        <taxon>Bacillati</taxon>
        <taxon>Actinomycetota</taxon>
        <taxon>Actinomycetes</taxon>
        <taxon>Micromonosporales</taxon>
        <taxon>Micromonosporaceae</taxon>
        <taxon>Plantactinospora</taxon>
    </lineage>
</organism>
<keyword evidence="6" id="KW-1185">Reference proteome</keyword>
<protein>
    <submittedName>
        <fullName evidence="5">Recombinase family protein</fullName>
    </submittedName>
</protein>
<dbReference type="InterPro" id="IPR006119">
    <property type="entry name" value="Resolv_N"/>
</dbReference>
<dbReference type="Gene3D" id="3.40.50.1390">
    <property type="entry name" value="Resolvase, N-terminal catalytic domain"/>
    <property type="match status" value="1"/>
</dbReference>
<feature type="domain" description="Recombinase" evidence="4">
    <location>
        <begin position="173"/>
        <end position="247"/>
    </location>
</feature>
<evidence type="ECO:0000313" key="6">
    <source>
        <dbReference type="Proteomes" id="UP001332243"/>
    </source>
</evidence>
<dbReference type="SUPFAM" id="SSF53041">
    <property type="entry name" value="Resolvase-like"/>
    <property type="match status" value="1"/>
</dbReference>
<dbReference type="Gene3D" id="3.90.1750.20">
    <property type="entry name" value="Putative Large Serine Recombinase, Chain B, Domain 2"/>
    <property type="match status" value="1"/>
</dbReference>
<dbReference type="InterPro" id="IPR050639">
    <property type="entry name" value="SSR_resolvase"/>
</dbReference>
<dbReference type="InterPro" id="IPR038109">
    <property type="entry name" value="DNA_bind_recomb_sf"/>
</dbReference>
<feature type="domain" description="Resolvase/invertase-type recombinase catalytic" evidence="3">
    <location>
        <begin position="13"/>
        <end position="166"/>
    </location>
</feature>
<dbReference type="PROSITE" id="PS51736">
    <property type="entry name" value="RECOMBINASES_3"/>
    <property type="match status" value="1"/>
</dbReference>
<dbReference type="EMBL" id="JAZGQK010000017">
    <property type="protein sequence ID" value="MEE6260973.1"/>
    <property type="molecule type" value="Genomic_DNA"/>
</dbReference>
<dbReference type="PANTHER" id="PTHR30461:SF2">
    <property type="entry name" value="SERINE RECOMBINASE PINE-RELATED"/>
    <property type="match status" value="1"/>
</dbReference>
<keyword evidence="2" id="KW-0233">DNA recombination</keyword>
<evidence type="ECO:0000259" key="3">
    <source>
        <dbReference type="PROSITE" id="PS51736"/>
    </source>
</evidence>
<dbReference type="Pfam" id="PF07508">
    <property type="entry name" value="Recombinase"/>
    <property type="match status" value="1"/>
</dbReference>
<dbReference type="Proteomes" id="UP001332243">
    <property type="component" value="Unassembled WGS sequence"/>
</dbReference>
<dbReference type="PROSITE" id="PS51737">
    <property type="entry name" value="RECOMBINASE_DNA_BIND"/>
    <property type="match status" value="1"/>
</dbReference>
<dbReference type="InterPro" id="IPR011109">
    <property type="entry name" value="DNA_bind_recombinase_dom"/>
</dbReference>
<sequence length="247" mass="27985">MRVSTDSGEICPRAVGYTRVSTEDQRNRPEDDRARVTAACVAYGYDLVEFIQDIDVSGKTALADREQGRRINDLIDAKHNPWADVIIVTNLDRLTRESEDGMTLIRRMIPNGRRNPVRLLSLDDHIDLTTAMGRFFARLRVLLGEFERELIGERTGNTLKHKRRTGQVYAREPYGWDHDGDGHLVENEAEQRVLTQMRAWRAEGINDNAIATRLNDQGVLGKRGGRWQANTVYRILKNADEIGAASG</sequence>
<dbReference type="Pfam" id="PF00239">
    <property type="entry name" value="Resolvase"/>
    <property type="match status" value="1"/>
</dbReference>
<comment type="caution">
    <text evidence="5">The sequence shown here is derived from an EMBL/GenBank/DDBJ whole genome shotgun (WGS) entry which is preliminary data.</text>
</comment>
<dbReference type="InterPro" id="IPR036162">
    <property type="entry name" value="Resolvase-like_N_sf"/>
</dbReference>
<dbReference type="PANTHER" id="PTHR30461">
    <property type="entry name" value="DNA-INVERTASE FROM LAMBDOID PROPHAGE"/>
    <property type="match status" value="1"/>
</dbReference>
<evidence type="ECO:0000256" key="2">
    <source>
        <dbReference type="ARBA" id="ARBA00023172"/>
    </source>
</evidence>
<dbReference type="SMART" id="SM00857">
    <property type="entry name" value="Resolvase"/>
    <property type="match status" value="1"/>
</dbReference>
<evidence type="ECO:0000256" key="1">
    <source>
        <dbReference type="ARBA" id="ARBA00023125"/>
    </source>
</evidence>
<dbReference type="CDD" id="cd00338">
    <property type="entry name" value="Ser_Recombinase"/>
    <property type="match status" value="1"/>
</dbReference>
<name>A0ABU7RWW0_9ACTN</name>
<gene>
    <name evidence="5" type="ORF">V1633_21040</name>
</gene>
<evidence type="ECO:0000313" key="5">
    <source>
        <dbReference type="EMBL" id="MEE6260973.1"/>
    </source>
</evidence>
<accession>A0ABU7RWW0</accession>